<feature type="signal peptide" evidence="2">
    <location>
        <begin position="1"/>
        <end position="18"/>
    </location>
</feature>
<dbReference type="AlphaFoldDB" id="A0A291QXM3"/>
<dbReference type="PROSITE" id="PS51257">
    <property type="entry name" value="PROKAR_LIPOPROTEIN"/>
    <property type="match status" value="1"/>
</dbReference>
<dbReference type="OrthoDB" id="1260929at2"/>
<proteinExistence type="predicted"/>
<keyword evidence="4" id="KW-1185">Reference proteome</keyword>
<dbReference type="KEGG" id="cbae:COR50_17010"/>
<gene>
    <name evidence="3" type="ORF">COR50_17010</name>
</gene>
<evidence type="ECO:0000313" key="4">
    <source>
        <dbReference type="Proteomes" id="UP000220133"/>
    </source>
</evidence>
<evidence type="ECO:0000256" key="1">
    <source>
        <dbReference type="SAM" id="MobiDB-lite"/>
    </source>
</evidence>
<name>A0A291QXM3_9BACT</name>
<reference evidence="3 4" key="1">
    <citation type="submission" date="2017-10" db="EMBL/GenBank/DDBJ databases">
        <title>Paenichitinophaga pekingensis gen. nov., sp. nov., isolated from activated sludge.</title>
        <authorList>
            <person name="Jin D."/>
            <person name="Kong X."/>
            <person name="Deng Y."/>
            <person name="Bai Z."/>
        </authorList>
    </citation>
    <scope>NUCLEOTIDE SEQUENCE [LARGE SCALE GENOMIC DNA]</scope>
    <source>
        <strain evidence="3 4">13</strain>
    </source>
</reference>
<keyword evidence="2" id="KW-0732">Signal</keyword>
<accession>A0A291QXM3</accession>
<dbReference type="Proteomes" id="UP000220133">
    <property type="component" value="Chromosome"/>
</dbReference>
<evidence type="ECO:0000313" key="3">
    <source>
        <dbReference type="EMBL" id="ATL48726.1"/>
    </source>
</evidence>
<evidence type="ECO:0008006" key="5">
    <source>
        <dbReference type="Google" id="ProtNLM"/>
    </source>
</evidence>
<dbReference type="EMBL" id="CP023777">
    <property type="protein sequence ID" value="ATL48726.1"/>
    <property type="molecule type" value="Genomic_DNA"/>
</dbReference>
<feature type="region of interest" description="Disordered" evidence="1">
    <location>
        <begin position="23"/>
        <end position="44"/>
    </location>
</feature>
<organism evidence="3 4">
    <name type="scientific">Chitinophaga caeni</name>
    <dbReference type="NCBI Taxonomy" id="2029983"/>
    <lineage>
        <taxon>Bacteria</taxon>
        <taxon>Pseudomonadati</taxon>
        <taxon>Bacteroidota</taxon>
        <taxon>Chitinophagia</taxon>
        <taxon>Chitinophagales</taxon>
        <taxon>Chitinophagaceae</taxon>
        <taxon>Chitinophaga</taxon>
    </lineage>
</organism>
<dbReference type="RefSeq" id="WP_098195099.1">
    <property type="nucleotide sequence ID" value="NZ_CP023777.1"/>
</dbReference>
<evidence type="ECO:0000256" key="2">
    <source>
        <dbReference type="SAM" id="SignalP"/>
    </source>
</evidence>
<sequence>MKKGIFAMLLLSSGMMIGACNQNTKPAQKDSAMQEEKDFGQQDSIATSKEINGKIQEIVNGKDGYTATVQSTDGAVYFATISHANLKDPKTYKSYQVGDSIHVKGDYWKSGEDERITVRFILDGK</sequence>
<protein>
    <recommendedName>
        <fullName evidence="5">DUF5666 domain-containing protein</fullName>
    </recommendedName>
</protein>
<feature type="chain" id="PRO_5013398846" description="DUF5666 domain-containing protein" evidence="2">
    <location>
        <begin position="19"/>
        <end position="125"/>
    </location>
</feature>